<keyword evidence="8" id="KW-0496">Mitochondrion</keyword>
<evidence type="ECO:0000259" key="11">
    <source>
        <dbReference type="SMART" id="SM00916"/>
    </source>
</evidence>
<feature type="domain" description="Ribosomal protein/NADH dehydrogenase" evidence="11">
    <location>
        <begin position="20"/>
        <end position="93"/>
    </location>
</feature>
<dbReference type="InterPro" id="IPR007741">
    <property type="entry name" value="Ribosomal_mL43/mS25/NADH_DH"/>
</dbReference>
<comment type="caution">
    <text evidence="12">The sequence shown here is derived from an EMBL/GenBank/DDBJ whole genome shotgun (WGS) entry which is preliminary data.</text>
</comment>
<reference evidence="12 13" key="1">
    <citation type="journal article" date="2019" name="Plant Biotechnol. J.">
        <title>The red bayberry genome and genetic basis of sex determination.</title>
        <authorList>
            <person name="Jia H.M."/>
            <person name="Jia H.J."/>
            <person name="Cai Q.L."/>
            <person name="Wang Y."/>
            <person name="Zhao H.B."/>
            <person name="Yang W.F."/>
            <person name="Wang G.Y."/>
            <person name="Li Y.H."/>
            <person name="Zhan D.L."/>
            <person name="Shen Y.T."/>
            <person name="Niu Q.F."/>
            <person name="Chang L."/>
            <person name="Qiu J."/>
            <person name="Zhao L."/>
            <person name="Xie H.B."/>
            <person name="Fu W.Y."/>
            <person name="Jin J."/>
            <person name="Li X.W."/>
            <person name="Jiao Y."/>
            <person name="Zhou C.C."/>
            <person name="Tu T."/>
            <person name="Chai C.Y."/>
            <person name="Gao J.L."/>
            <person name="Fan L.J."/>
            <person name="van de Weg E."/>
            <person name="Wang J.Y."/>
            <person name="Gao Z.S."/>
        </authorList>
    </citation>
    <scope>NUCLEOTIDE SEQUENCE [LARGE SCALE GENOMIC DNA]</scope>
    <source>
        <tissue evidence="12">Leaves</tissue>
    </source>
</reference>
<dbReference type="Gene3D" id="3.40.30.10">
    <property type="entry name" value="Glutaredoxin"/>
    <property type="match status" value="1"/>
</dbReference>
<evidence type="ECO:0000256" key="1">
    <source>
        <dbReference type="ARBA" id="ARBA00003195"/>
    </source>
</evidence>
<dbReference type="InterPro" id="IPR036249">
    <property type="entry name" value="Thioredoxin-like_sf"/>
</dbReference>
<keyword evidence="10" id="KW-1015">Disulfide bond</keyword>
<dbReference type="AlphaFoldDB" id="A0A6A1USD5"/>
<keyword evidence="6" id="KW-0999">Mitochondrion inner membrane</keyword>
<gene>
    <name evidence="12" type="ORF">CJ030_MR8G005372</name>
</gene>
<evidence type="ECO:0000313" key="13">
    <source>
        <dbReference type="Proteomes" id="UP000516437"/>
    </source>
</evidence>
<evidence type="ECO:0000256" key="5">
    <source>
        <dbReference type="ARBA" id="ARBA00022660"/>
    </source>
</evidence>
<dbReference type="PANTHER" id="PTHR12878">
    <property type="entry name" value="NADH-UBIQUINONE OXIDOREDUCTASE B8 SUBUNIT"/>
    <property type="match status" value="1"/>
</dbReference>
<evidence type="ECO:0000256" key="3">
    <source>
        <dbReference type="ARBA" id="ARBA00008939"/>
    </source>
</evidence>
<dbReference type="SUPFAM" id="SSF52833">
    <property type="entry name" value="Thioredoxin-like"/>
    <property type="match status" value="1"/>
</dbReference>
<dbReference type="EMBL" id="RXIC02000026">
    <property type="protein sequence ID" value="KAB1201990.1"/>
    <property type="molecule type" value="Genomic_DNA"/>
</dbReference>
<evidence type="ECO:0000256" key="9">
    <source>
        <dbReference type="ARBA" id="ARBA00023136"/>
    </source>
</evidence>
<dbReference type="Proteomes" id="UP000516437">
    <property type="component" value="Chromosome 8"/>
</dbReference>
<evidence type="ECO:0000256" key="2">
    <source>
        <dbReference type="ARBA" id="ARBA00004443"/>
    </source>
</evidence>
<keyword evidence="9" id="KW-0472">Membrane</keyword>
<keyword evidence="5" id="KW-0679">Respiratory chain</keyword>
<accession>A0A6A1USD5</accession>
<keyword evidence="7" id="KW-0249">Electron transport</keyword>
<sequence>MAWRGQLSRNMKELRILLCQSSPASSATRVFVEKNYKDLKILNPKFPILIRECNGIEPQLWARYDMGVERGLRLEGLTEAQILKGLEDLVKAGATLKA</sequence>
<comment type="similarity">
    <text evidence="3">Belongs to the complex I NDUFA2 subunit family.</text>
</comment>
<protein>
    <submittedName>
        <fullName evidence="12">NADH dehydrogenase [ubiquinone] 1 alpha subcomplex subunit 2</fullName>
    </submittedName>
</protein>
<dbReference type="Pfam" id="PF05047">
    <property type="entry name" value="L51_S25_CI-B8"/>
    <property type="match status" value="1"/>
</dbReference>
<evidence type="ECO:0000256" key="7">
    <source>
        <dbReference type="ARBA" id="ARBA00022982"/>
    </source>
</evidence>
<dbReference type="SMART" id="SM00916">
    <property type="entry name" value="L51_S25_CI-B8"/>
    <property type="match status" value="1"/>
</dbReference>
<dbReference type="OrthoDB" id="10250268at2759"/>
<feature type="disulfide bond" description="Redox-active" evidence="10">
    <location>
        <begin position="19"/>
        <end position="53"/>
    </location>
</feature>
<evidence type="ECO:0000256" key="8">
    <source>
        <dbReference type="ARBA" id="ARBA00023128"/>
    </source>
</evidence>
<keyword evidence="13" id="KW-1185">Reference proteome</keyword>
<dbReference type="PANTHER" id="PTHR12878:SF0">
    <property type="entry name" value="NADH DEHYDROGENASE [UBIQUINONE] 1 ALPHA SUBCOMPLEX SUBUNIT 2"/>
    <property type="match status" value="1"/>
</dbReference>
<evidence type="ECO:0000256" key="10">
    <source>
        <dbReference type="PIRSR" id="PIRSR005822-1"/>
    </source>
</evidence>
<dbReference type="FunFam" id="3.40.30.10:FF:000179">
    <property type="entry name" value="NADH-ubiquinone oxidoreductase 10.5 kDa subunit"/>
    <property type="match status" value="1"/>
</dbReference>
<comment type="subcellular location">
    <subcellularLocation>
        <location evidence="2">Mitochondrion inner membrane</location>
        <topology evidence="2">Peripheral membrane protein</topology>
        <orientation evidence="2">Matrix side</orientation>
    </subcellularLocation>
</comment>
<keyword evidence="4" id="KW-0813">Transport</keyword>
<evidence type="ECO:0000256" key="4">
    <source>
        <dbReference type="ARBA" id="ARBA00022448"/>
    </source>
</evidence>
<dbReference type="PIRSF" id="PIRSF005822">
    <property type="entry name" value="NDUA2"/>
    <property type="match status" value="1"/>
</dbReference>
<name>A0A6A1USD5_9ROSI</name>
<evidence type="ECO:0000256" key="6">
    <source>
        <dbReference type="ARBA" id="ARBA00022792"/>
    </source>
</evidence>
<keyword evidence="12" id="KW-0830">Ubiquinone</keyword>
<dbReference type="GO" id="GO:0005743">
    <property type="term" value="C:mitochondrial inner membrane"/>
    <property type="evidence" value="ECO:0007669"/>
    <property type="project" value="UniProtKB-SubCell"/>
</dbReference>
<dbReference type="InterPro" id="IPR016464">
    <property type="entry name" value="NADH_Ub_cplx-1_asu_su-2"/>
</dbReference>
<evidence type="ECO:0000313" key="12">
    <source>
        <dbReference type="EMBL" id="KAB1201990.1"/>
    </source>
</evidence>
<comment type="function">
    <text evidence="1">Accessory subunit of the mitochondrial membrane respiratory chain NADH dehydrogenase (Complex I), that is believed not to be involved in catalysis. Complex I functions in the transfer of electrons from NADH to the respiratory chain. The immediate electron acceptor for the enzyme is believed to be ubiquinone.</text>
</comment>
<organism evidence="12 13">
    <name type="scientific">Morella rubra</name>
    <name type="common">Chinese bayberry</name>
    <dbReference type="NCBI Taxonomy" id="262757"/>
    <lineage>
        <taxon>Eukaryota</taxon>
        <taxon>Viridiplantae</taxon>
        <taxon>Streptophyta</taxon>
        <taxon>Embryophyta</taxon>
        <taxon>Tracheophyta</taxon>
        <taxon>Spermatophyta</taxon>
        <taxon>Magnoliopsida</taxon>
        <taxon>eudicotyledons</taxon>
        <taxon>Gunneridae</taxon>
        <taxon>Pentapetalae</taxon>
        <taxon>rosids</taxon>
        <taxon>fabids</taxon>
        <taxon>Fagales</taxon>
        <taxon>Myricaceae</taxon>
        <taxon>Morella</taxon>
    </lineage>
</organism>
<proteinExistence type="inferred from homology"/>